<reference evidence="2 3" key="1">
    <citation type="submission" date="2023-05" db="EMBL/GenBank/DDBJ databases">
        <title>Actinoplanes sp. NEAU-A12 genome sequencing.</title>
        <authorList>
            <person name="Wang Z.-S."/>
        </authorList>
    </citation>
    <scope>NUCLEOTIDE SEQUENCE [LARGE SCALE GENOMIC DNA]</scope>
    <source>
        <strain evidence="2 3">NEAU-A12</strain>
    </source>
</reference>
<dbReference type="RefSeq" id="WP_282766791.1">
    <property type="nucleotide sequence ID" value="NZ_JASCTH010000043.1"/>
</dbReference>
<evidence type="ECO:0000256" key="1">
    <source>
        <dbReference type="SAM" id="SignalP"/>
    </source>
</evidence>
<dbReference type="PRINTS" id="PR01852">
    <property type="entry name" value="SIBAPROTEIN"/>
</dbReference>
<dbReference type="EMBL" id="JASCTH010000043">
    <property type="protein sequence ID" value="MDI6105323.1"/>
    <property type="molecule type" value="Genomic_DNA"/>
</dbReference>
<evidence type="ECO:0000313" key="3">
    <source>
        <dbReference type="Proteomes" id="UP001241758"/>
    </source>
</evidence>
<protein>
    <submittedName>
        <fullName evidence="2">Lytic transglycosylase domain-containing protein</fullName>
    </submittedName>
</protein>
<dbReference type="InterPro" id="IPR009148">
    <property type="entry name" value="PcsB-like"/>
</dbReference>
<proteinExistence type="predicted"/>
<feature type="chain" id="PRO_5045173857" evidence="1">
    <location>
        <begin position="28"/>
        <end position="227"/>
    </location>
</feature>
<keyword evidence="1" id="KW-0732">Signal</keyword>
<keyword evidence="3" id="KW-1185">Reference proteome</keyword>
<dbReference type="SUPFAM" id="SSF53955">
    <property type="entry name" value="Lysozyme-like"/>
    <property type="match status" value="1"/>
</dbReference>
<evidence type="ECO:0000313" key="2">
    <source>
        <dbReference type="EMBL" id="MDI6105323.1"/>
    </source>
</evidence>
<accession>A0ABT6X003</accession>
<dbReference type="InterPro" id="IPR023346">
    <property type="entry name" value="Lysozyme-like_dom_sf"/>
</dbReference>
<sequence length="227" mass="23575">MNRLRGLSARAASVALLLAGLAGGVHLGQQQTDRRQSAVLAGQEKASTERLLAQRQAEHAAARAARAEAEQAAARKATAVAQTAAADARALETAQRKVAAEKKAAAKRAAATGPVPYAGTIPDACADFSGSRAIGCALTLKAGLGIGQFSCLNKLWDHESGWNYKATNRSSGAYGIPQAYPGSKMASAGSDWRISPATQITWGLGYIKGRYSTPCGAWSHFQSAGSY</sequence>
<comment type="caution">
    <text evidence="2">The sequence shown here is derived from an EMBL/GenBank/DDBJ whole genome shotgun (WGS) entry which is preliminary data.</text>
</comment>
<name>A0ABT6X003_9ACTN</name>
<feature type="signal peptide" evidence="1">
    <location>
        <begin position="1"/>
        <end position="27"/>
    </location>
</feature>
<gene>
    <name evidence="2" type="ORF">QLQ12_42750</name>
</gene>
<dbReference type="Proteomes" id="UP001241758">
    <property type="component" value="Unassembled WGS sequence"/>
</dbReference>
<organism evidence="2 3">
    <name type="scientific">Actinoplanes sandaracinus</name>
    <dbReference type="NCBI Taxonomy" id="3045177"/>
    <lineage>
        <taxon>Bacteria</taxon>
        <taxon>Bacillati</taxon>
        <taxon>Actinomycetota</taxon>
        <taxon>Actinomycetes</taxon>
        <taxon>Micromonosporales</taxon>
        <taxon>Micromonosporaceae</taxon>
        <taxon>Actinoplanes</taxon>
    </lineage>
</organism>